<dbReference type="STRING" id="997296.PB1_02595"/>
<dbReference type="EMBL" id="AFEU01000001">
    <property type="protein sequence ID" value="EIJ81792.1"/>
    <property type="molecule type" value="Genomic_DNA"/>
</dbReference>
<keyword evidence="2" id="KW-1185">Reference proteome</keyword>
<sequence length="44" mass="4924">MKANEEKVVTVKDLSSQAVASIISELVLQKYFEIKKQKKKGKSA</sequence>
<name>I3E5M1_BACMT</name>
<gene>
    <name evidence="1" type="ORF">PB1_02595</name>
</gene>
<comment type="caution">
    <text evidence="1">The sequence shown here is derived from an EMBL/GenBank/DDBJ whole genome shotgun (WGS) entry which is preliminary data.</text>
</comment>
<dbReference type="AlphaFoldDB" id="I3E5M1"/>
<protein>
    <submittedName>
        <fullName evidence="1">Uncharacterized protein</fullName>
    </submittedName>
</protein>
<dbReference type="RefSeq" id="WP_003350541.1">
    <property type="nucleotide sequence ID" value="NZ_AFEU01000001.1"/>
</dbReference>
<evidence type="ECO:0000313" key="1">
    <source>
        <dbReference type="EMBL" id="EIJ81792.1"/>
    </source>
</evidence>
<proteinExistence type="predicted"/>
<reference evidence="1 2" key="1">
    <citation type="journal article" date="2012" name="Appl. Environ. Microbiol.">
        <title>Genome Sequence of Thermotolerant Bacillus methanolicus: Features and Regulation Related to Methylotrophy and Production of L-Lysine and L-Glutamate from Methanol.</title>
        <authorList>
            <person name="Heggeset T.M."/>
            <person name="Krog A."/>
            <person name="Balzer S."/>
            <person name="Wentzel A."/>
            <person name="Ellingsen T.E."/>
            <person name="Brautaset T."/>
        </authorList>
    </citation>
    <scope>NUCLEOTIDE SEQUENCE [LARGE SCALE GENOMIC DNA]</scope>
    <source>
        <strain evidence="1 2">PB1</strain>
    </source>
</reference>
<organism evidence="1 2">
    <name type="scientific">Bacillus methanolicus PB1</name>
    <dbReference type="NCBI Taxonomy" id="997296"/>
    <lineage>
        <taxon>Bacteria</taxon>
        <taxon>Bacillati</taxon>
        <taxon>Bacillota</taxon>
        <taxon>Bacilli</taxon>
        <taxon>Bacillales</taxon>
        <taxon>Bacillaceae</taxon>
        <taxon>Bacillus</taxon>
    </lineage>
</organism>
<accession>I3E5M1</accession>
<evidence type="ECO:0000313" key="2">
    <source>
        <dbReference type="Proteomes" id="UP000010523"/>
    </source>
</evidence>
<dbReference type="PATRIC" id="fig|997296.3.peg.578"/>
<dbReference type="Proteomes" id="UP000010523">
    <property type="component" value="Unassembled WGS sequence"/>
</dbReference>